<evidence type="ECO:0000313" key="3">
    <source>
        <dbReference type="EMBL" id="MFA1610016.1"/>
    </source>
</evidence>
<evidence type="ECO:0000256" key="1">
    <source>
        <dbReference type="SAM" id="MobiDB-lite"/>
    </source>
</evidence>
<feature type="compositionally biased region" description="Gly residues" evidence="1">
    <location>
        <begin position="125"/>
        <end position="135"/>
    </location>
</feature>
<dbReference type="RefSeq" id="WP_372387216.1">
    <property type="nucleotide sequence ID" value="NZ_JBGNYA010000001.1"/>
</dbReference>
<keyword evidence="2" id="KW-0472">Membrane</keyword>
<accession>A0ABD5MDA1</accession>
<feature type="region of interest" description="Disordered" evidence="1">
    <location>
        <begin position="113"/>
        <end position="135"/>
    </location>
</feature>
<keyword evidence="4" id="KW-1185">Reference proteome</keyword>
<gene>
    <name evidence="3" type="ORF">OS889_03220</name>
</gene>
<comment type="caution">
    <text evidence="3">The sequence shown here is derived from an EMBL/GenBank/DDBJ whole genome shotgun (WGS) entry which is preliminary data.</text>
</comment>
<reference evidence="3 4" key="1">
    <citation type="submission" date="2024-08" db="EMBL/GenBank/DDBJ databases">
        <title>Halobellus sp. MBLA0158 whole genome sequence.</title>
        <authorList>
            <person name="Hwang C.Y."/>
            <person name="Cho E.-S."/>
            <person name="Seo M.-J."/>
        </authorList>
    </citation>
    <scope>NUCLEOTIDE SEQUENCE [LARGE SCALE GENOMIC DNA]</scope>
    <source>
        <strain evidence="3 4">MBLA0158</strain>
    </source>
</reference>
<sequence>MSHAEDLPEVRGYEAWQVYLSALVGVAVAALSIWWASGFGPFYETLFRVGPTATGPSRGVGADWVAGNTIPSLDFLVALVHAADVLMGLFILLMVFLHWAAFRRLANRMRQPDETGGEAVAADGGTTGGEGGGSE</sequence>
<keyword evidence="2" id="KW-0812">Transmembrane</keyword>
<dbReference type="Proteomes" id="UP001570511">
    <property type="component" value="Unassembled WGS sequence"/>
</dbReference>
<proteinExistence type="predicted"/>
<keyword evidence="2" id="KW-1133">Transmembrane helix</keyword>
<dbReference type="EMBL" id="JBGNYA010000001">
    <property type="protein sequence ID" value="MFA1610016.1"/>
    <property type="molecule type" value="Genomic_DNA"/>
</dbReference>
<feature type="transmembrane region" description="Helical" evidence="2">
    <location>
        <begin position="75"/>
        <end position="102"/>
    </location>
</feature>
<protein>
    <recommendedName>
        <fullName evidence="5">DUF4328 domain-containing protein</fullName>
    </recommendedName>
</protein>
<organism evidence="3 4">
    <name type="scientific">Halobellus rubicundus</name>
    <dbReference type="NCBI Taxonomy" id="2996466"/>
    <lineage>
        <taxon>Archaea</taxon>
        <taxon>Methanobacteriati</taxon>
        <taxon>Methanobacteriota</taxon>
        <taxon>Stenosarchaea group</taxon>
        <taxon>Halobacteria</taxon>
        <taxon>Halobacteriales</taxon>
        <taxon>Haloferacaceae</taxon>
        <taxon>Halobellus</taxon>
    </lineage>
</organism>
<dbReference type="AlphaFoldDB" id="A0ABD5MDA1"/>
<evidence type="ECO:0008006" key="5">
    <source>
        <dbReference type="Google" id="ProtNLM"/>
    </source>
</evidence>
<name>A0ABD5MDA1_9EURY</name>
<feature type="transmembrane region" description="Helical" evidence="2">
    <location>
        <begin position="18"/>
        <end position="37"/>
    </location>
</feature>
<evidence type="ECO:0000313" key="4">
    <source>
        <dbReference type="Proteomes" id="UP001570511"/>
    </source>
</evidence>
<evidence type="ECO:0000256" key="2">
    <source>
        <dbReference type="SAM" id="Phobius"/>
    </source>
</evidence>